<organism evidence="1 2">
    <name type="scientific">Methylomonas methanica (strain DSM 25384 / MC09)</name>
    <dbReference type="NCBI Taxonomy" id="857087"/>
    <lineage>
        <taxon>Bacteria</taxon>
        <taxon>Pseudomonadati</taxon>
        <taxon>Pseudomonadota</taxon>
        <taxon>Gammaproteobacteria</taxon>
        <taxon>Methylococcales</taxon>
        <taxon>Methylococcaceae</taxon>
        <taxon>Methylomonas</taxon>
    </lineage>
</organism>
<dbReference type="Proteomes" id="UP000008888">
    <property type="component" value="Chromosome"/>
</dbReference>
<dbReference type="HOGENOM" id="CLU_3374618_0_0_6"/>
<dbReference type="EMBL" id="CP002738">
    <property type="protein sequence ID" value="AEG01081.1"/>
    <property type="molecule type" value="Genomic_DNA"/>
</dbReference>
<proteinExistence type="predicted"/>
<protein>
    <submittedName>
        <fullName evidence="1">Uncharacterized protein</fullName>
    </submittedName>
</protein>
<dbReference type="STRING" id="857087.Metme_2696"/>
<dbReference type="AlphaFoldDB" id="F9ZZ55"/>
<dbReference type="KEGG" id="mmt:Metme_2696"/>
<reference evidence="2" key="3">
    <citation type="submission" date="2011-05" db="EMBL/GenBank/DDBJ databases">
        <title>Complete sequence of Methylomonas methanica MC09.</title>
        <authorList>
            <consortium name="US DOE Joint Genome Institute"/>
            <person name="Lucas S."/>
            <person name="Han J."/>
            <person name="Lapidus A."/>
            <person name="Cheng J.-F."/>
            <person name="Goodwin L."/>
            <person name="Pitluck S."/>
            <person name="Peters L."/>
            <person name="Mikhailova N."/>
            <person name="Teshima H."/>
            <person name="Han C."/>
            <person name="Tapia R."/>
            <person name="Land M."/>
            <person name="Hauser L."/>
            <person name="Kyrpides N."/>
            <person name="Ivanova N."/>
            <person name="Pagani I."/>
            <person name="Stein L."/>
            <person name="Woyke T."/>
        </authorList>
    </citation>
    <scope>NUCLEOTIDE SEQUENCE [LARGE SCALE GENOMIC DNA]</scope>
    <source>
        <strain evidence="2">MC09</strain>
    </source>
</reference>
<keyword evidence="2" id="KW-1185">Reference proteome</keyword>
<reference evidence="1 2" key="1">
    <citation type="journal article" date="2011" name="J. Bacteriol.">
        <title>Complete Genome Sequence of the Aerobic Marine Methanotroph Methylomonas methanica MC09.</title>
        <authorList>
            <person name="Boden R."/>
            <person name="Cunliffe M."/>
            <person name="Scanlan J."/>
            <person name="Moussard H."/>
            <person name="Kits K.D."/>
            <person name="Klotz M.G."/>
            <person name="Jetten M.S."/>
            <person name="Vuilleumier S."/>
            <person name="Han J."/>
            <person name="Peters L."/>
            <person name="Mikhailova N."/>
            <person name="Teshima H."/>
            <person name="Tapia R."/>
            <person name="Kyrpides N."/>
            <person name="Ivanova N."/>
            <person name="Pagani I."/>
            <person name="Cheng J.F."/>
            <person name="Goodwin L."/>
            <person name="Han C."/>
            <person name="Hauser L."/>
            <person name="Land M.L."/>
            <person name="Lapidus A."/>
            <person name="Lucas S."/>
            <person name="Pitluck S."/>
            <person name="Woyke T."/>
            <person name="Stein L."/>
            <person name="Murrell J.C."/>
        </authorList>
    </citation>
    <scope>NUCLEOTIDE SEQUENCE [LARGE SCALE GENOMIC DNA]</scope>
    <source>
        <strain evidence="1 2">MC09</strain>
    </source>
</reference>
<sequence>MPQAHEFAVFSPEPHANDLLKAGKYDTIRRFLAD</sequence>
<accession>F9ZZ55</accession>
<reference key="2">
    <citation type="submission" date="2011-05" db="EMBL/GenBank/DDBJ databases">
        <title>Complete genome sequence of the aerobic marine methanotroph Methylomonas methanica MC09.</title>
        <authorList>
            <person name="Boden R."/>
            <person name="Cunliffe M."/>
            <person name="Scanlan J."/>
            <person name="Moussard H."/>
            <person name="Kits K.D."/>
            <person name="Klotz M."/>
            <person name="Jetten M."/>
            <person name="Vuilleumier S."/>
            <person name="Han J."/>
            <person name="Peters L."/>
            <person name="Mikhailova N."/>
            <person name="Teshima H."/>
            <person name="Tapia R."/>
            <person name="Kyrpides N."/>
            <person name="Ivanova N."/>
            <person name="Pagani I."/>
            <person name="Cheng J.-F."/>
            <person name="Goodwin L."/>
            <person name="Han C."/>
            <person name="Hauser L."/>
            <person name="Land M."/>
            <person name="Lapidus A."/>
            <person name="Lucas S."/>
            <person name="Pitluck S."/>
            <person name="Woyke T."/>
            <person name="Stein L.Y."/>
            <person name="Murrell C."/>
        </authorList>
    </citation>
    <scope>NUCLEOTIDE SEQUENCE</scope>
    <source>
        <strain>MC09</strain>
    </source>
</reference>
<gene>
    <name evidence="1" type="ordered locus">Metme_2696</name>
</gene>
<name>F9ZZ55_METMM</name>
<evidence type="ECO:0000313" key="2">
    <source>
        <dbReference type="Proteomes" id="UP000008888"/>
    </source>
</evidence>
<evidence type="ECO:0000313" key="1">
    <source>
        <dbReference type="EMBL" id="AEG01081.1"/>
    </source>
</evidence>